<evidence type="ECO:0000256" key="6">
    <source>
        <dbReference type="SAM" id="MobiDB-lite"/>
    </source>
</evidence>
<dbReference type="GO" id="GO:0022857">
    <property type="term" value="F:transmembrane transporter activity"/>
    <property type="evidence" value="ECO:0007669"/>
    <property type="project" value="InterPro"/>
</dbReference>
<feature type="transmembrane region" description="Helical" evidence="7">
    <location>
        <begin position="381"/>
        <end position="404"/>
    </location>
</feature>
<dbReference type="Proteomes" id="UP000314251">
    <property type="component" value="Unassembled WGS sequence"/>
</dbReference>
<dbReference type="InterPro" id="IPR020846">
    <property type="entry name" value="MFS_dom"/>
</dbReference>
<feature type="transmembrane region" description="Helical" evidence="7">
    <location>
        <begin position="216"/>
        <end position="235"/>
    </location>
</feature>
<feature type="transmembrane region" description="Helical" evidence="7">
    <location>
        <begin position="325"/>
        <end position="343"/>
    </location>
</feature>
<feature type="transmembrane region" description="Helical" evidence="7">
    <location>
        <begin position="61"/>
        <end position="79"/>
    </location>
</feature>
<keyword evidence="5" id="KW-0046">Antibiotic resistance</keyword>
<dbReference type="Gene3D" id="1.20.1250.20">
    <property type="entry name" value="MFS general substrate transporter like domains"/>
    <property type="match status" value="1"/>
</dbReference>
<feature type="transmembrane region" description="Helical" evidence="7">
    <location>
        <begin position="350"/>
        <end position="369"/>
    </location>
</feature>
<feature type="compositionally biased region" description="Basic and acidic residues" evidence="6">
    <location>
        <begin position="502"/>
        <end position="523"/>
    </location>
</feature>
<organism evidence="9 10">
    <name type="scientific">Streptomyces mimosae</name>
    <dbReference type="NCBI Taxonomy" id="2586635"/>
    <lineage>
        <taxon>Bacteria</taxon>
        <taxon>Bacillati</taxon>
        <taxon>Actinomycetota</taxon>
        <taxon>Actinomycetes</taxon>
        <taxon>Kitasatosporales</taxon>
        <taxon>Streptomycetaceae</taxon>
        <taxon>Streptomyces</taxon>
    </lineage>
</organism>
<keyword evidence="3 7" id="KW-1133">Transmembrane helix</keyword>
<feature type="transmembrane region" description="Helical" evidence="7">
    <location>
        <begin position="183"/>
        <end position="204"/>
    </location>
</feature>
<dbReference type="CDD" id="cd17321">
    <property type="entry name" value="MFS_MMR_MDR_like"/>
    <property type="match status" value="1"/>
</dbReference>
<reference evidence="9" key="1">
    <citation type="submission" date="2019-10" db="EMBL/GenBank/DDBJ databases">
        <title>Nonomuraea sp. nov., isolated from Phyllanthus amarus.</title>
        <authorList>
            <person name="Klykleung N."/>
            <person name="Tanasupawat S."/>
        </authorList>
    </citation>
    <scope>NUCLEOTIDE SEQUENCE [LARGE SCALE GENOMIC DNA]</scope>
    <source>
        <strain evidence="9">3MP-10</strain>
    </source>
</reference>
<keyword evidence="4 7" id="KW-0472">Membrane</keyword>
<feature type="transmembrane region" description="Helical" evidence="7">
    <location>
        <begin position="149"/>
        <end position="171"/>
    </location>
</feature>
<evidence type="ECO:0000256" key="3">
    <source>
        <dbReference type="ARBA" id="ARBA00022989"/>
    </source>
</evidence>
<dbReference type="PANTHER" id="PTHR42718">
    <property type="entry name" value="MAJOR FACILITATOR SUPERFAMILY MULTIDRUG TRANSPORTER MFSC"/>
    <property type="match status" value="1"/>
</dbReference>
<dbReference type="GO" id="GO:0046677">
    <property type="term" value="P:response to antibiotic"/>
    <property type="evidence" value="ECO:0007669"/>
    <property type="project" value="UniProtKB-KW"/>
</dbReference>
<feature type="transmembrane region" description="Helical" evidence="7">
    <location>
        <begin position="457"/>
        <end position="476"/>
    </location>
</feature>
<feature type="region of interest" description="Disordered" evidence="6">
    <location>
        <begin position="483"/>
        <end position="523"/>
    </location>
</feature>
<dbReference type="Gene3D" id="1.20.1720.10">
    <property type="entry name" value="Multidrug resistance protein D"/>
    <property type="match status" value="1"/>
</dbReference>
<dbReference type="GO" id="GO:0005886">
    <property type="term" value="C:plasma membrane"/>
    <property type="evidence" value="ECO:0007669"/>
    <property type="project" value="UniProtKB-SubCell"/>
</dbReference>
<name>A0A5N6A772_9ACTN</name>
<accession>A0A5N6A772</accession>
<comment type="caution">
    <text evidence="9">The sequence shown here is derived from an EMBL/GenBank/DDBJ whole genome shotgun (WGS) entry which is preliminary data.</text>
</comment>
<dbReference type="Pfam" id="PF07690">
    <property type="entry name" value="MFS_1"/>
    <property type="match status" value="1"/>
</dbReference>
<feature type="domain" description="Major facilitator superfamily (MFS) profile" evidence="8">
    <location>
        <begin position="25"/>
        <end position="481"/>
    </location>
</feature>
<dbReference type="InterPro" id="IPR036259">
    <property type="entry name" value="MFS_trans_sf"/>
</dbReference>
<feature type="transmembrane region" description="Helical" evidence="7">
    <location>
        <begin position="241"/>
        <end position="260"/>
    </location>
</feature>
<gene>
    <name evidence="9" type="ORF">FH607_017770</name>
</gene>
<evidence type="ECO:0000256" key="2">
    <source>
        <dbReference type="ARBA" id="ARBA00022692"/>
    </source>
</evidence>
<feature type="transmembrane region" description="Helical" evidence="7">
    <location>
        <begin position="116"/>
        <end position="137"/>
    </location>
</feature>
<dbReference type="SUPFAM" id="SSF103473">
    <property type="entry name" value="MFS general substrate transporter"/>
    <property type="match status" value="1"/>
</dbReference>
<comment type="subcellular location">
    <subcellularLocation>
        <location evidence="1">Cell membrane</location>
        <topology evidence="1">Multi-pass membrane protein</topology>
    </subcellularLocation>
</comment>
<dbReference type="EMBL" id="VDLY02000011">
    <property type="protein sequence ID" value="KAB8163789.1"/>
    <property type="molecule type" value="Genomic_DNA"/>
</dbReference>
<protein>
    <submittedName>
        <fullName evidence="9">MFS transporter</fullName>
    </submittedName>
</protein>
<evidence type="ECO:0000259" key="8">
    <source>
        <dbReference type="PROSITE" id="PS50850"/>
    </source>
</evidence>
<keyword evidence="10" id="KW-1185">Reference proteome</keyword>
<feature type="transmembrane region" description="Helical" evidence="7">
    <location>
        <begin position="425"/>
        <end position="445"/>
    </location>
</feature>
<dbReference type="PANTHER" id="PTHR42718:SF39">
    <property type="entry name" value="ACTINORHODIN TRANSPORTER-RELATED"/>
    <property type="match status" value="1"/>
</dbReference>
<proteinExistence type="predicted"/>
<dbReference type="OrthoDB" id="783189at2"/>
<dbReference type="AlphaFoldDB" id="A0A5N6A772"/>
<sequence>MELSAIAARVTAMTNATVVPHRWLGLWALLAAMLMNLLDATVVTVAGPAIQRDLGGSETSLQWIAAAYTLALAVGLLTGGRLGDMLGRRRVLLVGEAGFLLASLACGLAWSPESLIVARVIQGLFASVMIPQIFGLIRDLFPPHEFGKAFGALGPVIGLATILGPVIAGVLVDADLLGTGWRMVFLINLPLGAFGLLVGARVLPAGRGDRSLRLDGVGALLAGLAMFLLIFPLVQGRELGWPGWLAGMAVAAVLALGTFLRRQRRMARAGRVPLVELSVLAKRSYAAGVGFVLVFFGAIVGFSLVIALLLQLGLGFGPLRASVTMAPWAVGAFLGSGFASAAMGRLGRRILHLGLALMVVGLVATHLTLGRVGVDLGGWDLVPALLVYGVGMGMIFVPLFDIIMAEVTDREIGSASGLLESFQQVGASLGVAVLGTLFFSTVGVLPSGEDYLTAARQVTLAALGLTVLAFALGFLLPRRARTAAPPAAPPAVPSAEQGPSERAADEAQAERPADEAVREPATV</sequence>
<feature type="transmembrane region" description="Helical" evidence="7">
    <location>
        <begin position="285"/>
        <end position="313"/>
    </location>
</feature>
<feature type="transmembrane region" description="Helical" evidence="7">
    <location>
        <begin position="23"/>
        <end position="49"/>
    </location>
</feature>
<evidence type="ECO:0000256" key="7">
    <source>
        <dbReference type="SAM" id="Phobius"/>
    </source>
</evidence>
<evidence type="ECO:0000256" key="1">
    <source>
        <dbReference type="ARBA" id="ARBA00004651"/>
    </source>
</evidence>
<keyword evidence="2 7" id="KW-0812">Transmembrane</keyword>
<feature type="transmembrane region" description="Helical" evidence="7">
    <location>
        <begin position="91"/>
        <end position="110"/>
    </location>
</feature>
<evidence type="ECO:0000313" key="9">
    <source>
        <dbReference type="EMBL" id="KAB8163789.1"/>
    </source>
</evidence>
<evidence type="ECO:0000313" key="10">
    <source>
        <dbReference type="Proteomes" id="UP000314251"/>
    </source>
</evidence>
<evidence type="ECO:0000256" key="4">
    <source>
        <dbReference type="ARBA" id="ARBA00023136"/>
    </source>
</evidence>
<evidence type="ECO:0000256" key="5">
    <source>
        <dbReference type="ARBA" id="ARBA00023251"/>
    </source>
</evidence>
<dbReference type="InterPro" id="IPR011701">
    <property type="entry name" value="MFS"/>
</dbReference>
<dbReference type="PROSITE" id="PS50850">
    <property type="entry name" value="MFS"/>
    <property type="match status" value="1"/>
</dbReference>